<dbReference type="Gramene" id="PGSC0003DMT400090123">
    <property type="protein sequence ID" value="PGSC0003DMT400090123"/>
    <property type="gene ID" value="PGSC0003DMG400039694"/>
</dbReference>
<dbReference type="PANTHER" id="PTHR47723:SF7">
    <property type="entry name" value="RNASE H FAMILY PROTEIN"/>
    <property type="match status" value="1"/>
</dbReference>
<dbReference type="GO" id="GO:0003676">
    <property type="term" value="F:nucleic acid binding"/>
    <property type="evidence" value="ECO:0007669"/>
    <property type="project" value="InterPro"/>
</dbReference>
<reference evidence="2" key="2">
    <citation type="submission" date="2015-06" db="UniProtKB">
        <authorList>
            <consortium name="EnsemblPlants"/>
        </authorList>
    </citation>
    <scope>IDENTIFICATION</scope>
    <source>
        <strain evidence="2">DM1-3 516 R44</strain>
    </source>
</reference>
<dbReference type="AlphaFoldDB" id="M1DJP7"/>
<dbReference type="PROSITE" id="PS50879">
    <property type="entry name" value="RNASE_H_1"/>
    <property type="match status" value="1"/>
</dbReference>
<sequence>MPQTTITHLSSVGSDHCPLLMEMETREDDHIKYFKFLNCWTDQPNFLDIVKACWDRNVEGNNMWKFHQKMKRLSNTLSNWSRKEFGDIFAKVREYEENVKTMEEQLIQDNSEINRAMLHELNAKYIRSGLDTIEHIFNTGQFATYVWRSFAEAAGIITDHSSLTHLIIQWWSAKYNNEAHKLLLQATPLFICWNLWKNRCASKYGGKSSNISRVKYAIYKDNYKLMNTNFPQIKWPSSWKDLFQLGENCIHDIKVTLVKWIKPPARWIKINTDGSALSNPGRIGAGGILRDQMEAMLLAFATPLGEGTNNQAEIGAAFFGMTWAIQLGYKNVVLEVDSQLLVDWIMQRAKPPWSISTQLQQLQELIRQTHNFRCKHTFREANFVADSLSKRSHKLTCPHMIVNFDSNVFLTQFFI</sequence>
<name>M1DJP7_SOLTU</name>
<dbReference type="InterPro" id="IPR053151">
    <property type="entry name" value="RNase_H-like"/>
</dbReference>
<dbReference type="InterPro" id="IPR044730">
    <property type="entry name" value="RNase_H-like_dom_plant"/>
</dbReference>
<dbReference type="PANTHER" id="PTHR47723">
    <property type="entry name" value="OS05G0353850 PROTEIN"/>
    <property type="match status" value="1"/>
</dbReference>
<dbReference type="InterPro" id="IPR002156">
    <property type="entry name" value="RNaseH_domain"/>
</dbReference>
<reference evidence="3" key="1">
    <citation type="journal article" date="2011" name="Nature">
        <title>Genome sequence and analysis of the tuber crop potato.</title>
        <authorList>
            <consortium name="The Potato Genome Sequencing Consortium"/>
        </authorList>
    </citation>
    <scope>NUCLEOTIDE SEQUENCE [LARGE SCALE GENOMIC DNA]</scope>
    <source>
        <strain evidence="3">cv. DM1-3 516 R44</strain>
    </source>
</reference>
<keyword evidence="3" id="KW-1185">Reference proteome</keyword>
<organism evidence="2 3">
    <name type="scientific">Solanum tuberosum</name>
    <name type="common">Potato</name>
    <dbReference type="NCBI Taxonomy" id="4113"/>
    <lineage>
        <taxon>Eukaryota</taxon>
        <taxon>Viridiplantae</taxon>
        <taxon>Streptophyta</taxon>
        <taxon>Embryophyta</taxon>
        <taxon>Tracheophyta</taxon>
        <taxon>Spermatophyta</taxon>
        <taxon>Magnoliopsida</taxon>
        <taxon>eudicotyledons</taxon>
        <taxon>Gunneridae</taxon>
        <taxon>Pentapetalae</taxon>
        <taxon>asterids</taxon>
        <taxon>lamiids</taxon>
        <taxon>Solanales</taxon>
        <taxon>Solanaceae</taxon>
        <taxon>Solanoideae</taxon>
        <taxon>Solaneae</taxon>
        <taxon>Solanum</taxon>
    </lineage>
</organism>
<dbReference type="STRING" id="4113.M1DJP7"/>
<protein>
    <submittedName>
        <fullName evidence="2">RNase H family protein</fullName>
    </submittedName>
</protein>
<dbReference type="InterPro" id="IPR012337">
    <property type="entry name" value="RNaseH-like_sf"/>
</dbReference>
<dbReference type="HOGENOM" id="CLU_000680_5_2_1"/>
<dbReference type="OMA" id="HEANSCA"/>
<dbReference type="InterPro" id="IPR036397">
    <property type="entry name" value="RNaseH_sf"/>
</dbReference>
<evidence type="ECO:0000259" key="1">
    <source>
        <dbReference type="PROSITE" id="PS50879"/>
    </source>
</evidence>
<dbReference type="EnsemblPlants" id="PGSC0003DMT400090123">
    <property type="protein sequence ID" value="PGSC0003DMT400090123"/>
    <property type="gene ID" value="PGSC0003DMG400039694"/>
</dbReference>
<feature type="domain" description="RNase H type-1" evidence="1">
    <location>
        <begin position="264"/>
        <end position="394"/>
    </location>
</feature>
<dbReference type="InParanoid" id="M1DJP7"/>
<dbReference type="Proteomes" id="UP000011115">
    <property type="component" value="Unassembled WGS sequence"/>
</dbReference>
<dbReference type="Pfam" id="PF13456">
    <property type="entry name" value="RVT_3"/>
    <property type="match status" value="1"/>
</dbReference>
<dbReference type="eggNOG" id="KOG1075">
    <property type="taxonomic scope" value="Eukaryota"/>
</dbReference>
<proteinExistence type="predicted"/>
<accession>M1DJP7</accession>
<evidence type="ECO:0000313" key="3">
    <source>
        <dbReference type="Proteomes" id="UP000011115"/>
    </source>
</evidence>
<dbReference type="Gene3D" id="3.30.420.10">
    <property type="entry name" value="Ribonuclease H-like superfamily/Ribonuclease H"/>
    <property type="match status" value="1"/>
</dbReference>
<dbReference type="CDD" id="cd06222">
    <property type="entry name" value="RNase_H_like"/>
    <property type="match status" value="1"/>
</dbReference>
<dbReference type="SUPFAM" id="SSF53098">
    <property type="entry name" value="Ribonuclease H-like"/>
    <property type="match status" value="1"/>
</dbReference>
<dbReference type="PaxDb" id="4113-PGSC0003DMT400090123"/>
<dbReference type="GO" id="GO:0004523">
    <property type="term" value="F:RNA-DNA hybrid ribonuclease activity"/>
    <property type="evidence" value="ECO:0007669"/>
    <property type="project" value="InterPro"/>
</dbReference>
<evidence type="ECO:0000313" key="2">
    <source>
        <dbReference type="EnsemblPlants" id="PGSC0003DMT400090123"/>
    </source>
</evidence>